<feature type="compositionally biased region" description="Polar residues" evidence="1">
    <location>
        <begin position="40"/>
        <end position="67"/>
    </location>
</feature>
<protein>
    <submittedName>
        <fullName evidence="3">Uncharacterized protein</fullName>
    </submittedName>
</protein>
<keyword evidence="2" id="KW-1133">Transmembrane helix</keyword>
<evidence type="ECO:0000256" key="2">
    <source>
        <dbReference type="SAM" id="Phobius"/>
    </source>
</evidence>
<keyword evidence="4" id="KW-1185">Reference proteome</keyword>
<gene>
    <name evidence="3" type="ORF">BELL_0349g00040</name>
</gene>
<feature type="transmembrane region" description="Helical" evidence="2">
    <location>
        <begin position="91"/>
        <end position="112"/>
    </location>
</feature>
<dbReference type="STRING" id="278938.A0A4Z1JJ29"/>
<sequence length="114" mass="12635">MSDQASVNRSISTIRTELELLSQNSLLSPSQFQSIMAQLPQKNGSPSQYIDTRYNSSSNFNPQQMAQEAQDPNHPAHPVNRKQHEWAKVMAVKLEIAAVLGAVLAVLVYSIITE</sequence>
<organism evidence="3 4">
    <name type="scientific">Botrytis elliptica</name>
    <dbReference type="NCBI Taxonomy" id="278938"/>
    <lineage>
        <taxon>Eukaryota</taxon>
        <taxon>Fungi</taxon>
        <taxon>Dikarya</taxon>
        <taxon>Ascomycota</taxon>
        <taxon>Pezizomycotina</taxon>
        <taxon>Leotiomycetes</taxon>
        <taxon>Helotiales</taxon>
        <taxon>Sclerotiniaceae</taxon>
        <taxon>Botrytis</taxon>
    </lineage>
</organism>
<dbReference type="EMBL" id="PQXM01000347">
    <property type="protein sequence ID" value="TGO73578.1"/>
    <property type="molecule type" value="Genomic_DNA"/>
</dbReference>
<reference evidence="3 4" key="1">
    <citation type="submission" date="2017-12" db="EMBL/GenBank/DDBJ databases">
        <title>Comparative genomics of Botrytis spp.</title>
        <authorList>
            <person name="Valero-Jimenez C.A."/>
            <person name="Tapia P."/>
            <person name="Veloso J."/>
            <person name="Silva-Moreno E."/>
            <person name="Staats M."/>
            <person name="Valdes J.H."/>
            <person name="Van Kan J.A.L."/>
        </authorList>
    </citation>
    <scope>NUCLEOTIDE SEQUENCE [LARGE SCALE GENOMIC DNA]</scope>
    <source>
        <strain evidence="3 4">Be9601</strain>
    </source>
</reference>
<accession>A0A4Z1JJ29</accession>
<feature type="region of interest" description="Disordered" evidence="1">
    <location>
        <begin position="39"/>
        <end position="82"/>
    </location>
</feature>
<evidence type="ECO:0000313" key="3">
    <source>
        <dbReference type="EMBL" id="TGO73578.1"/>
    </source>
</evidence>
<evidence type="ECO:0000256" key="1">
    <source>
        <dbReference type="SAM" id="MobiDB-lite"/>
    </source>
</evidence>
<proteinExistence type="predicted"/>
<dbReference type="AlphaFoldDB" id="A0A4Z1JJ29"/>
<dbReference type="OrthoDB" id="6250593at2759"/>
<dbReference type="Proteomes" id="UP000297229">
    <property type="component" value="Unassembled WGS sequence"/>
</dbReference>
<name>A0A4Z1JJ29_9HELO</name>
<keyword evidence="2" id="KW-0472">Membrane</keyword>
<evidence type="ECO:0000313" key="4">
    <source>
        <dbReference type="Proteomes" id="UP000297229"/>
    </source>
</evidence>
<keyword evidence="2" id="KW-0812">Transmembrane</keyword>
<comment type="caution">
    <text evidence="3">The sequence shown here is derived from an EMBL/GenBank/DDBJ whole genome shotgun (WGS) entry which is preliminary data.</text>
</comment>